<dbReference type="InterPro" id="IPR013126">
    <property type="entry name" value="Hsp_70_fam"/>
</dbReference>
<dbReference type="InterPro" id="IPR029047">
    <property type="entry name" value="HSP70_peptide-bd_sf"/>
</dbReference>
<dbReference type="PANTHER" id="PTHR19375">
    <property type="entry name" value="HEAT SHOCK PROTEIN 70KDA"/>
    <property type="match status" value="1"/>
</dbReference>
<sequence length="617" mass="69325">MAGVEWPVIGIDLGTTCSCVAVWWNNRVEIIPNELGNRTTPSYVSFTDSDRLVGEAAVNQATMNPLNTIFDAKRLIGRRYSDNNLQNNTDVRPFKVINGIESDKKDQPMISVNYLGKEKKFTPEEVSAMTLAKMKSVAEAFTGSIVNNAVISVPAFFNDLQRRATKDAGIIAGFKVVHIINEPTAIAMAYYDLEMKMNRINMGPKNVLVFDLGGGTFDVSLVVIEKGKIKVKAVSGDTHLGGADFDNRMVREFVREFEQKHGKGISKNARALGRLRVASEKAKKVLTLLPQADVQIDCLFEGLDFNTTITRARFEHLNMDLFKKCINIVEQCLYYAGLNNKKVVHDVVLVGGSSRIPKVQEMLQAFFKGKELCKRVHADEAVAYGAAMHAFSKSNVTSTNKDIVVSDVVPLPLGVGLNDGAMGIVIRRNEPIPIIMREPTYNLCLNEYNGFEFGVYEGGETEFKYNFLGVCEFYGSYLHRGTTNIYVNFSVDEDGLLSVSAEIKKMGRLSQIINMNRHGQLTQMEIDRMIKEAEQFKAQDEKRRKLLQNKSALESYVNFISDRLDDINNKDKLERVEIAIDSAFRLLDKKLDLYSEFPVYAHRLVGLKIIYEHVESR</sequence>
<dbReference type="GO" id="GO:0005524">
    <property type="term" value="F:ATP binding"/>
    <property type="evidence" value="ECO:0007669"/>
    <property type="project" value="UniProtKB-KW"/>
</dbReference>
<evidence type="ECO:0000313" key="4">
    <source>
        <dbReference type="EMBL" id="KAK9741026.1"/>
    </source>
</evidence>
<dbReference type="SUPFAM" id="SSF53067">
    <property type="entry name" value="Actin-like ATPase domain"/>
    <property type="match status" value="2"/>
</dbReference>
<dbReference type="PROSITE" id="PS00297">
    <property type="entry name" value="HSP70_1"/>
    <property type="match status" value="1"/>
</dbReference>
<dbReference type="PROSITE" id="PS01036">
    <property type="entry name" value="HSP70_3"/>
    <property type="match status" value="1"/>
</dbReference>
<dbReference type="InterPro" id="IPR043129">
    <property type="entry name" value="ATPase_NBD"/>
</dbReference>
<proteinExistence type="inferred from homology"/>
<dbReference type="Proteomes" id="UP001443914">
    <property type="component" value="Unassembled WGS sequence"/>
</dbReference>
<keyword evidence="2 3" id="KW-0067">ATP-binding</keyword>
<organism evidence="4 5">
    <name type="scientific">Saponaria officinalis</name>
    <name type="common">Common soapwort</name>
    <name type="synonym">Lychnis saponaria</name>
    <dbReference type="NCBI Taxonomy" id="3572"/>
    <lineage>
        <taxon>Eukaryota</taxon>
        <taxon>Viridiplantae</taxon>
        <taxon>Streptophyta</taxon>
        <taxon>Embryophyta</taxon>
        <taxon>Tracheophyta</taxon>
        <taxon>Spermatophyta</taxon>
        <taxon>Magnoliopsida</taxon>
        <taxon>eudicotyledons</taxon>
        <taxon>Gunneridae</taxon>
        <taxon>Pentapetalae</taxon>
        <taxon>Caryophyllales</taxon>
        <taxon>Caryophyllaceae</taxon>
        <taxon>Caryophylleae</taxon>
        <taxon>Saponaria</taxon>
    </lineage>
</organism>
<dbReference type="Gene3D" id="3.30.420.40">
    <property type="match status" value="2"/>
</dbReference>
<evidence type="ECO:0000313" key="5">
    <source>
        <dbReference type="Proteomes" id="UP001443914"/>
    </source>
</evidence>
<reference evidence="4" key="1">
    <citation type="submission" date="2024-03" db="EMBL/GenBank/DDBJ databases">
        <title>WGS assembly of Saponaria officinalis var. Norfolk2.</title>
        <authorList>
            <person name="Jenkins J."/>
            <person name="Shu S."/>
            <person name="Grimwood J."/>
            <person name="Barry K."/>
            <person name="Goodstein D."/>
            <person name="Schmutz J."/>
            <person name="Leebens-Mack J."/>
            <person name="Osbourn A."/>
        </authorList>
    </citation>
    <scope>NUCLEOTIDE SEQUENCE [LARGE SCALE GENOMIC DNA]</scope>
    <source>
        <strain evidence="4">JIC</strain>
    </source>
</reference>
<dbReference type="FunFam" id="3.90.640.10:FF:000002">
    <property type="entry name" value="Heat shock 70 kDa"/>
    <property type="match status" value="1"/>
</dbReference>
<dbReference type="GO" id="GO:0140662">
    <property type="term" value="F:ATP-dependent protein folding chaperone"/>
    <property type="evidence" value="ECO:0007669"/>
    <property type="project" value="InterPro"/>
</dbReference>
<dbReference type="CDD" id="cd24028">
    <property type="entry name" value="ASKHA_NBD_HSP70_HSPA1-like"/>
    <property type="match status" value="1"/>
</dbReference>
<protein>
    <submittedName>
        <fullName evidence="4">Uncharacterized protein</fullName>
    </submittedName>
</protein>
<dbReference type="Pfam" id="PF00012">
    <property type="entry name" value="HSP70"/>
    <property type="match status" value="1"/>
</dbReference>
<evidence type="ECO:0000256" key="2">
    <source>
        <dbReference type="ARBA" id="ARBA00022840"/>
    </source>
</evidence>
<comment type="similarity">
    <text evidence="3">Belongs to the heat shock protein 70 family.</text>
</comment>
<comment type="caution">
    <text evidence="4">The sequence shown here is derived from an EMBL/GenBank/DDBJ whole genome shotgun (WGS) entry which is preliminary data.</text>
</comment>
<dbReference type="PROSITE" id="PS00329">
    <property type="entry name" value="HSP70_2"/>
    <property type="match status" value="1"/>
</dbReference>
<dbReference type="AlphaFoldDB" id="A0AAW1M5L4"/>
<keyword evidence="5" id="KW-1185">Reference proteome</keyword>
<dbReference type="FunFam" id="3.30.30.30:FF:000001">
    <property type="entry name" value="heat shock 70 kDa protein-like"/>
    <property type="match status" value="1"/>
</dbReference>
<keyword evidence="1 3" id="KW-0547">Nucleotide-binding</keyword>
<dbReference type="FunFam" id="3.30.420.40:FF:000004">
    <property type="entry name" value="Molecular chaperone DnaK"/>
    <property type="match status" value="1"/>
</dbReference>
<dbReference type="InterPro" id="IPR018181">
    <property type="entry name" value="Heat_shock_70_CS"/>
</dbReference>
<dbReference type="PRINTS" id="PR00301">
    <property type="entry name" value="HEATSHOCK70"/>
</dbReference>
<dbReference type="Gene3D" id="3.30.30.30">
    <property type="match status" value="1"/>
</dbReference>
<evidence type="ECO:0000256" key="3">
    <source>
        <dbReference type="RuleBase" id="RU003322"/>
    </source>
</evidence>
<accession>A0AAW1M5L4</accession>
<dbReference type="EMBL" id="JBDFQZ010000003">
    <property type="protein sequence ID" value="KAK9741026.1"/>
    <property type="molecule type" value="Genomic_DNA"/>
</dbReference>
<gene>
    <name evidence="4" type="ORF">RND81_03G076800</name>
</gene>
<dbReference type="Gene3D" id="3.90.640.10">
    <property type="entry name" value="Actin, Chain A, domain 4"/>
    <property type="match status" value="1"/>
</dbReference>
<dbReference type="SUPFAM" id="SSF100920">
    <property type="entry name" value="Heat shock protein 70kD (HSP70), peptide-binding domain"/>
    <property type="match status" value="1"/>
</dbReference>
<name>A0AAW1M5L4_SAPOF</name>
<evidence type="ECO:0000256" key="1">
    <source>
        <dbReference type="ARBA" id="ARBA00022741"/>
    </source>
</evidence>
<dbReference type="Gene3D" id="2.60.34.10">
    <property type="entry name" value="Substrate Binding Domain Of DNAk, Chain A, domain 1"/>
    <property type="match status" value="1"/>
</dbReference>